<comment type="caution">
    <text evidence="1">The sequence shown here is derived from an EMBL/GenBank/DDBJ whole genome shotgun (WGS) entry which is preliminary data.</text>
</comment>
<dbReference type="Proteomes" id="UP000479691">
    <property type="component" value="Unassembled WGS sequence"/>
</dbReference>
<protein>
    <submittedName>
        <fullName evidence="1">Uncharacterized protein</fullName>
    </submittedName>
</protein>
<dbReference type="AlphaFoldDB" id="A0A7C8PIE5"/>
<reference evidence="1 2" key="1">
    <citation type="submission" date="2019-06" db="EMBL/GenBank/DDBJ databases">
        <authorList>
            <person name="Palmer J.M."/>
        </authorList>
    </citation>
    <scope>NUCLEOTIDE SEQUENCE [LARGE SCALE GENOMIC DNA]</scope>
    <source>
        <strain evidence="1 2">TWF788</strain>
    </source>
</reference>
<dbReference type="EMBL" id="JAABOE010000173">
    <property type="protein sequence ID" value="KAF3160060.1"/>
    <property type="molecule type" value="Genomic_DNA"/>
</dbReference>
<evidence type="ECO:0000313" key="1">
    <source>
        <dbReference type="EMBL" id="KAF3160060.1"/>
    </source>
</evidence>
<gene>
    <name evidence="1" type="ORF">TWF788_003415</name>
</gene>
<organism evidence="1 2">
    <name type="scientific">Orbilia oligospora</name>
    <name type="common">Nematode-trapping fungus</name>
    <name type="synonym">Arthrobotrys oligospora</name>
    <dbReference type="NCBI Taxonomy" id="2813651"/>
    <lineage>
        <taxon>Eukaryota</taxon>
        <taxon>Fungi</taxon>
        <taxon>Dikarya</taxon>
        <taxon>Ascomycota</taxon>
        <taxon>Pezizomycotina</taxon>
        <taxon>Orbiliomycetes</taxon>
        <taxon>Orbiliales</taxon>
        <taxon>Orbiliaceae</taxon>
        <taxon>Orbilia</taxon>
    </lineage>
</organism>
<accession>A0A7C8PIE5</accession>
<name>A0A7C8PIE5_ORBOL</name>
<proteinExistence type="predicted"/>
<sequence>MHICPCLEFPPAKSHFANAHGSDNHHNFIPQVLDFRGLITLPLSLQLSNQQHNTHGQGQL</sequence>
<evidence type="ECO:0000313" key="2">
    <source>
        <dbReference type="Proteomes" id="UP000479691"/>
    </source>
</evidence>